<feature type="domain" description="Glycosyltransferase N-terminal" evidence="6">
    <location>
        <begin position="9"/>
        <end position="116"/>
    </location>
</feature>
<name>A3BNB4_ORYSJ</name>
<sequence length="403" mass="43231">MAQAERERLRVLMFPWLAHGHINPYLELATRLTTTSSSQIDVVVHLVSTPVNLAAVAHRRTDRISLVELHLPELPGLPPALHTTKHLPPRLMPALKRACDLAAPAFGALLDELSRTSCSTTSSSRGRRSRPRRAASPPSTSAPAAPPPRRSFYTSSTAAAAAAAREIIPCGPLLVDSGDVSAGSEADGVMRWLDGQEPGSVVLVSFGSEYFMTEKQLAEMARGLELSGAAFVWVVRFPQQSPDGDEDDHGAAAARAMPPGFAPARGLVVEGWAPQRRVLSHRSCGAFLTHCGWSSVMESMSAGVPMVALPLHIDQPVGANLAAELGVAARVRQERFGEFEAEEVARAVRAVMRGGEALRRRATELREVVARRDAECDEQIGALLHRMARLCGKGTGRAAQLGH</sequence>
<feature type="region of interest" description="Disordered" evidence="5">
    <location>
        <begin position="117"/>
        <end position="153"/>
    </location>
</feature>
<evidence type="ECO:0000256" key="3">
    <source>
        <dbReference type="RuleBase" id="RU003718"/>
    </source>
</evidence>
<dbReference type="Pfam" id="PF26168">
    <property type="entry name" value="Glyco_transf_N"/>
    <property type="match status" value="1"/>
</dbReference>
<evidence type="ECO:0000256" key="2">
    <source>
        <dbReference type="ARBA" id="ARBA00022679"/>
    </source>
</evidence>
<comment type="similarity">
    <text evidence="1 3">Belongs to the UDP-glycosyltransferase family.</text>
</comment>
<evidence type="ECO:0000256" key="5">
    <source>
        <dbReference type="SAM" id="MobiDB-lite"/>
    </source>
</evidence>
<dbReference type="Pfam" id="PF00201">
    <property type="entry name" value="UDPGT"/>
    <property type="match status" value="1"/>
</dbReference>
<dbReference type="Gene3D" id="3.40.50.2000">
    <property type="entry name" value="Glycogen Phosphorylase B"/>
    <property type="match status" value="2"/>
</dbReference>
<reference evidence="7" key="2">
    <citation type="submission" date="2008-12" db="EMBL/GenBank/DDBJ databases">
        <title>Improved gene annotation of the rice (Oryza sativa) genomes.</title>
        <authorList>
            <person name="Wang J."/>
            <person name="Li R."/>
            <person name="Fan W."/>
            <person name="Huang Q."/>
            <person name="Zhang J."/>
            <person name="Zhou Y."/>
            <person name="Hu Y."/>
            <person name="Zi S."/>
            <person name="Li J."/>
            <person name="Ni P."/>
            <person name="Zheng H."/>
            <person name="Zhang Y."/>
            <person name="Zhao M."/>
            <person name="Hao Q."/>
            <person name="McDermott J."/>
            <person name="Samudrala R."/>
            <person name="Kristiansen K."/>
            <person name="Wong G.K.-S."/>
        </authorList>
    </citation>
    <scope>NUCLEOTIDE SEQUENCE</scope>
</reference>
<reference evidence="7" key="1">
    <citation type="journal article" date="2005" name="PLoS Biol.">
        <title>The genomes of Oryza sativa: a history of duplications.</title>
        <authorList>
            <person name="Yu J."/>
            <person name="Wang J."/>
            <person name="Lin W."/>
            <person name="Li S."/>
            <person name="Li H."/>
            <person name="Zhou J."/>
            <person name="Ni P."/>
            <person name="Dong W."/>
            <person name="Hu S."/>
            <person name="Zeng C."/>
            <person name="Zhang J."/>
            <person name="Zhang Y."/>
            <person name="Li R."/>
            <person name="Xu Z."/>
            <person name="Li S."/>
            <person name="Li X."/>
            <person name="Zheng H."/>
            <person name="Cong L."/>
            <person name="Lin L."/>
            <person name="Yin J."/>
            <person name="Geng J."/>
            <person name="Li G."/>
            <person name="Shi J."/>
            <person name="Liu J."/>
            <person name="Lv H."/>
            <person name="Li J."/>
            <person name="Wang J."/>
            <person name="Deng Y."/>
            <person name="Ran L."/>
            <person name="Shi X."/>
            <person name="Wang X."/>
            <person name="Wu Q."/>
            <person name="Li C."/>
            <person name="Ren X."/>
            <person name="Wang J."/>
            <person name="Wang X."/>
            <person name="Li D."/>
            <person name="Liu D."/>
            <person name="Zhang X."/>
            <person name="Ji Z."/>
            <person name="Zhao W."/>
            <person name="Sun Y."/>
            <person name="Zhang Z."/>
            <person name="Bao J."/>
            <person name="Han Y."/>
            <person name="Dong L."/>
            <person name="Ji J."/>
            <person name="Chen P."/>
            <person name="Wu S."/>
            <person name="Liu J."/>
            <person name="Xiao Y."/>
            <person name="Bu D."/>
            <person name="Tan J."/>
            <person name="Yang L."/>
            <person name="Ye C."/>
            <person name="Zhang J."/>
            <person name="Xu J."/>
            <person name="Zhou Y."/>
            <person name="Yu Y."/>
            <person name="Zhang B."/>
            <person name="Zhuang S."/>
            <person name="Wei H."/>
            <person name="Liu B."/>
            <person name="Lei M."/>
            <person name="Yu H."/>
            <person name="Li Y."/>
            <person name="Xu H."/>
            <person name="Wei S."/>
            <person name="He X."/>
            <person name="Fang L."/>
            <person name="Zhang Z."/>
            <person name="Zhang Y."/>
            <person name="Huang X."/>
            <person name="Su Z."/>
            <person name="Tong W."/>
            <person name="Li J."/>
            <person name="Tong Z."/>
            <person name="Li S."/>
            <person name="Ye J."/>
            <person name="Wang L."/>
            <person name="Fang L."/>
            <person name="Lei T."/>
            <person name="Chen C."/>
            <person name="Chen H."/>
            <person name="Xu Z."/>
            <person name="Li H."/>
            <person name="Huang H."/>
            <person name="Zhang F."/>
            <person name="Xu H."/>
            <person name="Li N."/>
            <person name="Zhao C."/>
            <person name="Li S."/>
            <person name="Dong L."/>
            <person name="Huang Y."/>
            <person name="Li L."/>
            <person name="Xi Y."/>
            <person name="Qi Q."/>
            <person name="Li W."/>
            <person name="Zhang B."/>
            <person name="Hu W."/>
            <person name="Zhang Y."/>
            <person name="Tian X."/>
            <person name="Jiao Y."/>
            <person name="Liang X."/>
            <person name="Jin J."/>
            <person name="Gao L."/>
            <person name="Zheng W."/>
            <person name="Hao B."/>
            <person name="Liu S."/>
            <person name="Wang W."/>
            <person name="Yuan L."/>
            <person name="Cao M."/>
            <person name="McDermott J."/>
            <person name="Samudrala R."/>
            <person name="Wang J."/>
            <person name="Wong G.K."/>
            <person name="Yang H."/>
        </authorList>
    </citation>
    <scope>NUCLEOTIDE SEQUENCE [LARGE SCALE GENOMIC DNA]</scope>
</reference>
<feature type="compositionally biased region" description="Low complexity" evidence="5">
    <location>
        <begin position="134"/>
        <end position="143"/>
    </location>
</feature>
<dbReference type="Proteomes" id="UP000007752">
    <property type="component" value="Chromosome 7"/>
</dbReference>
<dbReference type="InterPro" id="IPR035595">
    <property type="entry name" value="UDP_glycos_trans_CS"/>
</dbReference>
<dbReference type="PANTHER" id="PTHR48044">
    <property type="entry name" value="GLYCOSYLTRANSFERASE"/>
    <property type="match status" value="1"/>
</dbReference>
<accession>A3BNB4</accession>
<evidence type="ECO:0000313" key="7">
    <source>
        <dbReference type="EMBL" id="EAZ41053.1"/>
    </source>
</evidence>
<dbReference type="EMBL" id="CM000144">
    <property type="protein sequence ID" value="EAZ41053.1"/>
    <property type="molecule type" value="Genomic_DNA"/>
</dbReference>
<dbReference type="PANTHER" id="PTHR48044:SF29">
    <property type="entry name" value="GLYCOSYLTRANSFERASE"/>
    <property type="match status" value="1"/>
</dbReference>
<gene>
    <name evidence="7" type="ORF">OsJ_25540</name>
</gene>
<dbReference type="FunFam" id="3.40.50.2000:FF:000060">
    <property type="entry name" value="Glycosyltransferase"/>
    <property type="match status" value="1"/>
</dbReference>
<organism evidence="7">
    <name type="scientific">Oryza sativa subsp. japonica</name>
    <name type="common">Rice</name>
    <dbReference type="NCBI Taxonomy" id="39947"/>
    <lineage>
        <taxon>Eukaryota</taxon>
        <taxon>Viridiplantae</taxon>
        <taxon>Streptophyta</taxon>
        <taxon>Embryophyta</taxon>
        <taxon>Tracheophyta</taxon>
        <taxon>Spermatophyta</taxon>
        <taxon>Magnoliopsida</taxon>
        <taxon>Liliopsida</taxon>
        <taxon>Poales</taxon>
        <taxon>Poaceae</taxon>
        <taxon>BOP clade</taxon>
        <taxon>Oryzoideae</taxon>
        <taxon>Oryzeae</taxon>
        <taxon>Oryzinae</taxon>
        <taxon>Oryza</taxon>
        <taxon>Oryza sativa</taxon>
    </lineage>
</organism>
<evidence type="ECO:0000256" key="4">
    <source>
        <dbReference type="RuleBase" id="RU362057"/>
    </source>
</evidence>
<dbReference type="SUPFAM" id="SSF53756">
    <property type="entry name" value="UDP-Glycosyltransferase/glycogen phosphorylase"/>
    <property type="match status" value="1"/>
</dbReference>
<dbReference type="InterPro" id="IPR002213">
    <property type="entry name" value="UDP_glucos_trans"/>
</dbReference>
<dbReference type="GO" id="GO:1901137">
    <property type="term" value="P:carbohydrate derivative biosynthetic process"/>
    <property type="evidence" value="ECO:0007669"/>
    <property type="project" value="UniProtKB-ARBA"/>
</dbReference>
<dbReference type="AlphaFoldDB" id="A3BNB4"/>
<dbReference type="GO" id="GO:0008194">
    <property type="term" value="F:UDP-glycosyltransferase activity"/>
    <property type="evidence" value="ECO:0007669"/>
    <property type="project" value="InterPro"/>
</dbReference>
<keyword evidence="3" id="KW-0328">Glycosyltransferase</keyword>
<protein>
    <recommendedName>
        <fullName evidence="4">Glycosyltransferase</fullName>
        <ecNumber evidence="4">2.4.1.-</ecNumber>
    </recommendedName>
</protein>
<keyword evidence="2 3" id="KW-0808">Transferase</keyword>
<dbReference type="CDD" id="cd03784">
    <property type="entry name" value="GT1_Gtf-like"/>
    <property type="match status" value="1"/>
</dbReference>
<evidence type="ECO:0000259" key="6">
    <source>
        <dbReference type="Pfam" id="PF26168"/>
    </source>
</evidence>
<proteinExistence type="inferred from homology"/>
<dbReference type="PROSITE" id="PS00375">
    <property type="entry name" value="UDPGT"/>
    <property type="match status" value="1"/>
</dbReference>
<dbReference type="EC" id="2.4.1.-" evidence="4"/>
<evidence type="ECO:0000256" key="1">
    <source>
        <dbReference type="ARBA" id="ARBA00009995"/>
    </source>
</evidence>
<dbReference type="InterPro" id="IPR058980">
    <property type="entry name" value="Glyco_transf_N"/>
</dbReference>